<proteinExistence type="predicted"/>
<dbReference type="EMBL" id="JASCZI010090901">
    <property type="protein sequence ID" value="MED6147644.1"/>
    <property type="molecule type" value="Genomic_DNA"/>
</dbReference>
<name>A0ABU6TGM8_9FABA</name>
<organism evidence="1 2">
    <name type="scientific">Stylosanthes scabra</name>
    <dbReference type="NCBI Taxonomy" id="79078"/>
    <lineage>
        <taxon>Eukaryota</taxon>
        <taxon>Viridiplantae</taxon>
        <taxon>Streptophyta</taxon>
        <taxon>Embryophyta</taxon>
        <taxon>Tracheophyta</taxon>
        <taxon>Spermatophyta</taxon>
        <taxon>Magnoliopsida</taxon>
        <taxon>eudicotyledons</taxon>
        <taxon>Gunneridae</taxon>
        <taxon>Pentapetalae</taxon>
        <taxon>rosids</taxon>
        <taxon>fabids</taxon>
        <taxon>Fabales</taxon>
        <taxon>Fabaceae</taxon>
        <taxon>Papilionoideae</taxon>
        <taxon>50 kb inversion clade</taxon>
        <taxon>dalbergioids sensu lato</taxon>
        <taxon>Dalbergieae</taxon>
        <taxon>Pterocarpus clade</taxon>
        <taxon>Stylosanthes</taxon>
    </lineage>
</organism>
<gene>
    <name evidence="1" type="ORF">PIB30_045698</name>
</gene>
<keyword evidence="2" id="KW-1185">Reference proteome</keyword>
<sequence>MLKGEKACKTYDLGLLIICASLIEKQVVSSESVVDPNCGHLLRAIWRVELGEGGLVAPSPIEKEMPFANIVQNIATQQHNYMLEDIQHDDAGIVENEKAMTPLFQNITTQEHMPHEKQLEESVTGPELILKDLALEGTAEHDTTFEITIEKPLIAEEISKSDPKEDVAVVDSQTLRPSFDLGLDLGSIFESQSQLTLSQGQPQMAEIHGTRVEGAKIENQPAVSQGQPQMAESHGTRVEEAKIDIQPTVTQDQPQVAEIQGLRVQEQKVDIQPAVSHDIQATPTEKSDSQEEPILRQQTMDAIDEIYEKKLQIQQAEQKLQQMLEDLRAMEPIDDLENLETSVKEETKEPKTPRKRLYKWATEGEEDIMYEFLFKFMTGKTFEAVREHFMLLAKEAEMDL</sequence>
<accession>A0ABU6TGM8</accession>
<protein>
    <submittedName>
        <fullName evidence="1">Uncharacterized protein</fullName>
    </submittedName>
</protein>
<reference evidence="1 2" key="1">
    <citation type="journal article" date="2023" name="Plants (Basel)">
        <title>Bridging the Gap: Combining Genomics and Transcriptomics Approaches to Understand Stylosanthes scabra, an Orphan Legume from the Brazilian Caatinga.</title>
        <authorList>
            <person name="Ferreira-Neto J.R.C."/>
            <person name="da Silva M.D."/>
            <person name="Binneck E."/>
            <person name="de Melo N.F."/>
            <person name="da Silva R.H."/>
            <person name="de Melo A.L.T.M."/>
            <person name="Pandolfi V."/>
            <person name="Bustamante F.O."/>
            <person name="Brasileiro-Vidal A.C."/>
            <person name="Benko-Iseppon A.M."/>
        </authorList>
    </citation>
    <scope>NUCLEOTIDE SEQUENCE [LARGE SCALE GENOMIC DNA]</scope>
    <source>
        <tissue evidence="1">Leaves</tissue>
    </source>
</reference>
<comment type="caution">
    <text evidence="1">The sequence shown here is derived from an EMBL/GenBank/DDBJ whole genome shotgun (WGS) entry which is preliminary data.</text>
</comment>
<feature type="non-terminal residue" evidence="1">
    <location>
        <position position="400"/>
    </location>
</feature>
<evidence type="ECO:0000313" key="1">
    <source>
        <dbReference type="EMBL" id="MED6147644.1"/>
    </source>
</evidence>
<dbReference type="Proteomes" id="UP001341840">
    <property type="component" value="Unassembled WGS sequence"/>
</dbReference>
<evidence type="ECO:0000313" key="2">
    <source>
        <dbReference type="Proteomes" id="UP001341840"/>
    </source>
</evidence>